<evidence type="ECO:0000313" key="6">
    <source>
        <dbReference type="EMBL" id="CAD9698519.1"/>
    </source>
</evidence>
<evidence type="ECO:0000256" key="3">
    <source>
        <dbReference type="ARBA" id="ARBA00022737"/>
    </source>
</evidence>
<reference evidence="6" key="1">
    <citation type="submission" date="2021-01" db="EMBL/GenBank/DDBJ databases">
        <authorList>
            <person name="Corre E."/>
            <person name="Pelletier E."/>
            <person name="Niang G."/>
            <person name="Scheremetjew M."/>
            <person name="Finn R."/>
            <person name="Kale V."/>
            <person name="Holt S."/>
            <person name="Cochrane G."/>
            <person name="Meng A."/>
            <person name="Brown T."/>
            <person name="Cohen L."/>
        </authorList>
    </citation>
    <scope>NUCLEOTIDE SEQUENCE</scope>
    <source>
        <strain evidence="6">NY070348D</strain>
    </source>
</reference>
<dbReference type="PANTHER" id="PTHR12346">
    <property type="entry name" value="SIN3B-RELATED"/>
    <property type="match status" value="1"/>
</dbReference>
<accession>A0A7S2SG57</accession>
<evidence type="ECO:0000256" key="1">
    <source>
        <dbReference type="ARBA" id="ARBA00004123"/>
    </source>
</evidence>
<dbReference type="Gene3D" id="1.20.1160.11">
    <property type="entry name" value="Paired amphipathic helix"/>
    <property type="match status" value="1"/>
</dbReference>
<dbReference type="InterPro" id="IPR003822">
    <property type="entry name" value="PAH"/>
</dbReference>
<organism evidence="6">
    <name type="scientific">Mucochytrium quahogii</name>
    <dbReference type="NCBI Taxonomy" id="96639"/>
    <lineage>
        <taxon>Eukaryota</taxon>
        <taxon>Sar</taxon>
        <taxon>Stramenopiles</taxon>
        <taxon>Bigyra</taxon>
        <taxon>Labyrinthulomycetes</taxon>
        <taxon>Thraustochytrida</taxon>
        <taxon>Thraustochytriidae</taxon>
        <taxon>Mucochytrium</taxon>
    </lineage>
</organism>
<name>A0A7S2SG57_9STRA</name>
<proteinExistence type="predicted"/>
<dbReference type="EMBL" id="HBHK01021346">
    <property type="protein sequence ID" value="CAD9698519.1"/>
    <property type="molecule type" value="Transcribed_RNA"/>
</dbReference>
<gene>
    <name evidence="6" type="ORF">QSP1433_LOCUS13601</name>
</gene>
<keyword evidence="4 5" id="KW-0539">Nucleus</keyword>
<comment type="subcellular location">
    <subcellularLocation>
        <location evidence="1 5">Nucleus</location>
    </subcellularLocation>
</comment>
<keyword evidence="2" id="KW-0678">Repressor</keyword>
<dbReference type="GO" id="GO:0000122">
    <property type="term" value="P:negative regulation of transcription by RNA polymerase II"/>
    <property type="evidence" value="ECO:0007669"/>
    <property type="project" value="TreeGrafter"/>
</dbReference>
<evidence type="ECO:0000256" key="4">
    <source>
        <dbReference type="ARBA" id="ARBA00023242"/>
    </source>
</evidence>
<dbReference type="FunFam" id="1.20.1160.11:FF:000003">
    <property type="entry name" value="Paired amphipathic helix SIN3-like protein"/>
    <property type="match status" value="1"/>
</dbReference>
<sequence length="163" mass="18071">MVLNGEDNASTAASQGQPVEFDHEINYFPAMAPNVEDNPATAASQGQPVEFDHEINYFPAMAPNVEDNPATAASQGQPVEFDHAIDYVMKVQNRFPGVGDTTFKSFLDILHSYQNEQHSLPKILEQVSNLFKDHPDLLKEFTHFLPDAVRESAAVELDKRAVS</sequence>
<dbReference type="GO" id="GO:0000118">
    <property type="term" value="C:histone deacetylase complex"/>
    <property type="evidence" value="ECO:0007669"/>
    <property type="project" value="TreeGrafter"/>
</dbReference>
<dbReference type="GO" id="GO:0000785">
    <property type="term" value="C:chromatin"/>
    <property type="evidence" value="ECO:0007669"/>
    <property type="project" value="TreeGrafter"/>
</dbReference>
<evidence type="ECO:0000256" key="2">
    <source>
        <dbReference type="ARBA" id="ARBA00022491"/>
    </source>
</evidence>
<dbReference type="Pfam" id="PF02671">
    <property type="entry name" value="PAH"/>
    <property type="match status" value="1"/>
</dbReference>
<dbReference type="PROSITE" id="PS51477">
    <property type="entry name" value="PAH"/>
    <property type="match status" value="1"/>
</dbReference>
<dbReference type="AlphaFoldDB" id="A0A7S2SG57"/>
<dbReference type="PANTHER" id="PTHR12346:SF0">
    <property type="entry name" value="SIN3A, ISOFORM G"/>
    <property type="match status" value="1"/>
</dbReference>
<dbReference type="InterPro" id="IPR036600">
    <property type="entry name" value="PAH_sf"/>
</dbReference>
<dbReference type="GO" id="GO:0003714">
    <property type="term" value="F:transcription corepressor activity"/>
    <property type="evidence" value="ECO:0007669"/>
    <property type="project" value="InterPro"/>
</dbReference>
<dbReference type="InterPro" id="IPR039774">
    <property type="entry name" value="Sin3-like"/>
</dbReference>
<dbReference type="SUPFAM" id="SSF47762">
    <property type="entry name" value="PAH2 domain"/>
    <property type="match status" value="1"/>
</dbReference>
<evidence type="ECO:0000256" key="5">
    <source>
        <dbReference type="PROSITE-ProRule" id="PRU00810"/>
    </source>
</evidence>
<keyword evidence="3" id="KW-0677">Repeat</keyword>
<protein>
    <submittedName>
        <fullName evidence="6">Uncharacterized protein</fullName>
    </submittedName>
</protein>